<sequence>MDVAALPCQLVQVTGITKIQSGTNVIERLQNAHDRPVLKAHRGYQTKACMSNSNQHLGTLDSFSHFRTQFRLFSAQWAPPQLAENVGRFTASSEKFASETVGGGSKISRLGVKGGPVMNAGYTSELATLRLFACLGLKGLAKEQRISNRI</sequence>
<gene>
    <name evidence="1" type="ORF">HCEG_08964</name>
</gene>
<proteinExistence type="predicted"/>
<evidence type="ECO:0000313" key="1">
    <source>
        <dbReference type="EMBL" id="EGC49749.1"/>
    </source>
</evidence>
<dbReference type="EMBL" id="DS990644">
    <property type="protein sequence ID" value="EGC49749.1"/>
    <property type="molecule type" value="Genomic_DNA"/>
</dbReference>
<dbReference type="Proteomes" id="UP000008142">
    <property type="component" value="Unassembled WGS sequence"/>
</dbReference>
<dbReference type="HOGENOM" id="CLU_1749098_0_0_1"/>
<dbReference type="OMA" id="HFRTQFR"/>
<protein>
    <submittedName>
        <fullName evidence="1">Predicted protein</fullName>
    </submittedName>
</protein>
<reference evidence="2" key="1">
    <citation type="submission" date="2008-07" db="EMBL/GenBank/DDBJ databases">
        <title>Annotation of Ajellomyces capsulatus strain H88.</title>
        <authorList>
            <person name="Champion M."/>
            <person name="Cuomo C."/>
            <person name="Ma L.-J."/>
            <person name="Henn M.R."/>
            <person name="Sil A."/>
            <person name="Goldman B."/>
            <person name="Young S.K."/>
            <person name="Kodira C.D."/>
            <person name="Zeng Q."/>
            <person name="Koehrsen M."/>
            <person name="Alvarado L."/>
            <person name="Berlin A."/>
            <person name="Borenstein D."/>
            <person name="Chen Z."/>
            <person name="Engels R."/>
            <person name="Freedman E."/>
            <person name="Gellesch M."/>
            <person name="Goldberg J."/>
            <person name="Griggs A."/>
            <person name="Gujja S."/>
            <person name="Heiman D."/>
            <person name="Hepburn T."/>
            <person name="Howarth C."/>
            <person name="Jen D."/>
            <person name="Larson L."/>
            <person name="Lewis B."/>
            <person name="Mehta T."/>
            <person name="Park D."/>
            <person name="Pearson M."/>
            <person name="Roberts A."/>
            <person name="Saif S."/>
            <person name="Shea T."/>
            <person name="Shenoy N."/>
            <person name="Sisk P."/>
            <person name="Stolte C."/>
            <person name="Sykes S."/>
            <person name="Walk T."/>
            <person name="White J."/>
            <person name="Yandava C."/>
            <person name="Klein B."/>
            <person name="McEwen J.G."/>
            <person name="Puccia R."/>
            <person name="Goldman G.H."/>
            <person name="Felipe M.S."/>
            <person name="Nino-Vega G."/>
            <person name="San-Blas G."/>
            <person name="Taylor J."/>
            <person name="Mendoza L."/>
            <person name="Galagan J."/>
            <person name="Nusbaum C."/>
            <person name="Birren B."/>
        </authorList>
    </citation>
    <scope>NUCLEOTIDE SEQUENCE [LARGE SCALE GENOMIC DNA]</scope>
    <source>
        <strain evidence="2">H88</strain>
    </source>
</reference>
<accession>F0UV22</accession>
<dbReference type="AlphaFoldDB" id="F0UV22"/>
<organism evidence="2">
    <name type="scientific">Ajellomyces capsulatus (strain H88)</name>
    <name type="common">Darling's disease fungus</name>
    <name type="synonym">Histoplasma capsulatum</name>
    <dbReference type="NCBI Taxonomy" id="544711"/>
    <lineage>
        <taxon>Eukaryota</taxon>
        <taxon>Fungi</taxon>
        <taxon>Dikarya</taxon>
        <taxon>Ascomycota</taxon>
        <taxon>Pezizomycotina</taxon>
        <taxon>Eurotiomycetes</taxon>
        <taxon>Eurotiomycetidae</taxon>
        <taxon>Onygenales</taxon>
        <taxon>Ajellomycetaceae</taxon>
        <taxon>Histoplasma</taxon>
    </lineage>
</organism>
<evidence type="ECO:0000313" key="2">
    <source>
        <dbReference type="Proteomes" id="UP000008142"/>
    </source>
</evidence>
<name>F0UV22_AJEC8</name>